<dbReference type="InterPro" id="IPR012903">
    <property type="entry name" value="Nif11"/>
</dbReference>
<evidence type="ECO:0000313" key="2">
    <source>
        <dbReference type="EMBL" id="KUG02623.1"/>
    </source>
</evidence>
<proteinExistence type="predicted"/>
<evidence type="ECO:0000259" key="1">
    <source>
        <dbReference type="Pfam" id="PF07862"/>
    </source>
</evidence>
<protein>
    <recommendedName>
        <fullName evidence="1">Nif11 domain-containing protein</fullName>
    </recommendedName>
</protein>
<comment type="caution">
    <text evidence="2">The sequence shown here is derived from an EMBL/GenBank/DDBJ whole genome shotgun (WGS) entry which is preliminary data.</text>
</comment>
<feature type="domain" description="Nif11" evidence="1">
    <location>
        <begin position="5"/>
        <end position="46"/>
    </location>
</feature>
<reference evidence="2" key="1">
    <citation type="journal article" date="2015" name="Proc. Natl. Acad. Sci. U.S.A.">
        <title>Networks of energetic and metabolic interactions define dynamics in microbial communities.</title>
        <authorList>
            <person name="Embree M."/>
            <person name="Liu J.K."/>
            <person name="Al-Bassam M.M."/>
            <person name="Zengler K."/>
        </authorList>
    </citation>
    <scope>NUCLEOTIDE SEQUENCE</scope>
</reference>
<name>A0A0W8E1S4_9ZZZZ</name>
<dbReference type="InterPro" id="IPR022516">
    <property type="entry name" value="CHP03798_Ocin"/>
</dbReference>
<dbReference type="EMBL" id="LNQE01001916">
    <property type="protein sequence ID" value="KUG02623.1"/>
    <property type="molecule type" value="Genomic_DNA"/>
</dbReference>
<gene>
    <name evidence="2" type="ORF">ASZ90_019991</name>
</gene>
<dbReference type="AlphaFoldDB" id="A0A0W8E1S4"/>
<sequence>MEERIAKLQVKLESDQDFANKLFSLETPEEVQNLLKEQGIDFSLEEINILRDMLVKALEKGENGELSDEALEGVAGGWVFGAISAGFAAASFTHNVTRGRW</sequence>
<accession>A0A0W8E1S4</accession>
<dbReference type="NCBIfam" id="TIGR03798">
    <property type="entry name" value="leader_Nif11"/>
    <property type="match status" value="1"/>
</dbReference>
<organism evidence="2">
    <name type="scientific">hydrocarbon metagenome</name>
    <dbReference type="NCBI Taxonomy" id="938273"/>
    <lineage>
        <taxon>unclassified sequences</taxon>
        <taxon>metagenomes</taxon>
        <taxon>ecological metagenomes</taxon>
    </lineage>
</organism>
<dbReference type="Pfam" id="PF07862">
    <property type="entry name" value="Nif11"/>
    <property type="match status" value="1"/>
</dbReference>